<feature type="region of interest" description="Disordered" evidence="1">
    <location>
        <begin position="1"/>
        <end position="21"/>
    </location>
</feature>
<sequence>MYSYDVAPTTRPSAGRTIPGMRPSYDADLPVSPTPIYDALYSEYRRLFRALPGDRTDEEQLRFTGFGGPDRFSRFSGFGASSAASYPQHQVFETYAGHAHGTPQFVSESLSAAAGRGHGTEHQQGRLATQTATVGQQAGHTSAGHTAAGHEATGHTPGQAVGGTGQGWVAAGYLGQQPTAAGGGRHRSLLSLPPGRSAEQTL</sequence>
<dbReference type="RefSeq" id="WP_344626952.1">
    <property type="nucleotide sequence ID" value="NZ_BAAALD010000083.1"/>
</dbReference>
<feature type="region of interest" description="Disordered" evidence="1">
    <location>
        <begin position="112"/>
        <end position="163"/>
    </location>
</feature>
<dbReference type="Proteomes" id="UP001499987">
    <property type="component" value="Unassembled WGS sequence"/>
</dbReference>
<evidence type="ECO:0000313" key="2">
    <source>
        <dbReference type="EMBL" id="GAA1111734.1"/>
    </source>
</evidence>
<comment type="caution">
    <text evidence="2">The sequence shown here is derived from an EMBL/GenBank/DDBJ whole genome shotgun (WGS) entry which is preliminary data.</text>
</comment>
<proteinExistence type="predicted"/>
<evidence type="ECO:0000313" key="3">
    <source>
        <dbReference type="Proteomes" id="UP001499987"/>
    </source>
</evidence>
<feature type="compositionally biased region" description="Polar residues" evidence="1">
    <location>
        <begin position="126"/>
        <end position="136"/>
    </location>
</feature>
<dbReference type="EMBL" id="BAAALD010000083">
    <property type="protein sequence ID" value="GAA1111734.1"/>
    <property type="molecule type" value="Genomic_DNA"/>
</dbReference>
<reference evidence="3" key="1">
    <citation type="journal article" date="2019" name="Int. J. Syst. Evol. Microbiol.">
        <title>The Global Catalogue of Microorganisms (GCM) 10K type strain sequencing project: providing services to taxonomists for standard genome sequencing and annotation.</title>
        <authorList>
            <consortium name="The Broad Institute Genomics Platform"/>
            <consortium name="The Broad Institute Genome Sequencing Center for Infectious Disease"/>
            <person name="Wu L."/>
            <person name="Ma J."/>
        </authorList>
    </citation>
    <scope>NUCLEOTIDE SEQUENCE [LARGE SCALE GENOMIC DNA]</scope>
    <source>
        <strain evidence="3">JCM 13002</strain>
    </source>
</reference>
<protein>
    <submittedName>
        <fullName evidence="2">Uncharacterized protein</fullName>
    </submittedName>
</protein>
<evidence type="ECO:0000256" key="1">
    <source>
        <dbReference type="SAM" id="MobiDB-lite"/>
    </source>
</evidence>
<gene>
    <name evidence="2" type="ORF">GCM10009663_61150</name>
</gene>
<feature type="compositionally biased region" description="Low complexity" evidence="1">
    <location>
        <begin position="138"/>
        <end position="156"/>
    </location>
</feature>
<feature type="region of interest" description="Disordered" evidence="1">
    <location>
        <begin position="179"/>
        <end position="202"/>
    </location>
</feature>
<accession>A0ABP4EJ34</accession>
<keyword evidence="3" id="KW-1185">Reference proteome</keyword>
<organism evidence="2 3">
    <name type="scientific">Kitasatospora arboriphila</name>
    <dbReference type="NCBI Taxonomy" id="258052"/>
    <lineage>
        <taxon>Bacteria</taxon>
        <taxon>Bacillati</taxon>
        <taxon>Actinomycetota</taxon>
        <taxon>Actinomycetes</taxon>
        <taxon>Kitasatosporales</taxon>
        <taxon>Streptomycetaceae</taxon>
        <taxon>Kitasatospora</taxon>
    </lineage>
</organism>
<name>A0ABP4EJ34_9ACTN</name>